<gene>
    <name evidence="1" type="ORF">LMG22037_04977</name>
</gene>
<accession>A0A6J5C341</accession>
<evidence type="ECO:0000313" key="1">
    <source>
        <dbReference type="EMBL" id="CAB3723578.1"/>
    </source>
</evidence>
<evidence type="ECO:0000313" key="2">
    <source>
        <dbReference type="Proteomes" id="UP000494249"/>
    </source>
</evidence>
<evidence type="ECO:0008006" key="3">
    <source>
        <dbReference type="Google" id="ProtNLM"/>
    </source>
</evidence>
<reference evidence="1 2" key="1">
    <citation type="submission" date="2020-04" db="EMBL/GenBank/DDBJ databases">
        <authorList>
            <person name="De Canck E."/>
        </authorList>
    </citation>
    <scope>NUCLEOTIDE SEQUENCE [LARGE SCALE GENOMIC DNA]</scope>
    <source>
        <strain evidence="1 2">LMG 22037</strain>
    </source>
</reference>
<dbReference type="Proteomes" id="UP000494249">
    <property type="component" value="Unassembled WGS sequence"/>
</dbReference>
<name>A0A6J5C341_9BURK</name>
<protein>
    <recommendedName>
        <fullName evidence="3">Lipoprotein</fullName>
    </recommendedName>
</protein>
<organism evidence="1 2">
    <name type="scientific">Paraburkholderia phenoliruptrix</name>
    <dbReference type="NCBI Taxonomy" id="252970"/>
    <lineage>
        <taxon>Bacteria</taxon>
        <taxon>Pseudomonadati</taxon>
        <taxon>Pseudomonadota</taxon>
        <taxon>Betaproteobacteria</taxon>
        <taxon>Burkholderiales</taxon>
        <taxon>Burkholderiaceae</taxon>
        <taxon>Paraburkholderia</taxon>
    </lineage>
</organism>
<sequence>MATMQLRKFVMAALLVCALSLLGGCGLFGCGALATNGAAFGGCHAGTKF</sequence>
<proteinExistence type="predicted"/>
<dbReference type="AlphaFoldDB" id="A0A6J5C341"/>
<dbReference type="EMBL" id="CADIKB010000032">
    <property type="protein sequence ID" value="CAB3723578.1"/>
    <property type="molecule type" value="Genomic_DNA"/>
</dbReference>
<dbReference type="PROSITE" id="PS51257">
    <property type="entry name" value="PROKAR_LIPOPROTEIN"/>
    <property type="match status" value="1"/>
</dbReference>